<dbReference type="GO" id="GO:0005789">
    <property type="term" value="C:endoplasmic reticulum membrane"/>
    <property type="evidence" value="ECO:0007669"/>
    <property type="project" value="UniProtKB-SubCell"/>
</dbReference>
<evidence type="ECO:0000313" key="13">
    <source>
        <dbReference type="EMBL" id="ANB15105.1"/>
    </source>
</evidence>
<keyword evidence="8 12" id="KW-1133">Transmembrane helix</keyword>
<dbReference type="PANTHER" id="PTHR13050:SF7">
    <property type="entry name" value="VESICLE TRANSPORT PROTEIN USE1"/>
    <property type="match status" value="1"/>
</dbReference>
<evidence type="ECO:0000256" key="10">
    <source>
        <dbReference type="SAM" id="Coils"/>
    </source>
</evidence>
<accession>A0A167FC81</accession>
<evidence type="ECO:0000256" key="4">
    <source>
        <dbReference type="ARBA" id="ARBA00022692"/>
    </source>
</evidence>
<feature type="transmembrane region" description="Helical" evidence="12">
    <location>
        <begin position="176"/>
        <end position="200"/>
    </location>
</feature>
<protein>
    <submittedName>
        <fullName evidence="13">Use1p</fullName>
    </submittedName>
</protein>
<organism evidence="13 14">
    <name type="scientific">Sugiyamaella lignohabitans</name>
    <dbReference type="NCBI Taxonomy" id="796027"/>
    <lineage>
        <taxon>Eukaryota</taxon>
        <taxon>Fungi</taxon>
        <taxon>Dikarya</taxon>
        <taxon>Ascomycota</taxon>
        <taxon>Saccharomycotina</taxon>
        <taxon>Dipodascomycetes</taxon>
        <taxon>Dipodascales</taxon>
        <taxon>Trichomonascaceae</taxon>
        <taxon>Sugiyamaella</taxon>
    </lineage>
</organism>
<dbReference type="PANTHER" id="PTHR13050">
    <property type="entry name" value="USE1-LIKE PROTEIN"/>
    <property type="match status" value="1"/>
</dbReference>
<dbReference type="GO" id="GO:0005484">
    <property type="term" value="F:SNAP receptor activity"/>
    <property type="evidence" value="ECO:0007669"/>
    <property type="project" value="TreeGrafter"/>
</dbReference>
<dbReference type="OrthoDB" id="4008582at2759"/>
<dbReference type="GeneID" id="30034668"/>
<reference evidence="13 14" key="1">
    <citation type="submission" date="2016-02" db="EMBL/GenBank/DDBJ databases">
        <title>Complete genome sequence and transcriptome regulation of the pentose utilising yeast Sugiyamaella lignohabitans.</title>
        <authorList>
            <person name="Bellasio M."/>
            <person name="Peymann A."/>
            <person name="Valli M."/>
            <person name="Sipitzky M."/>
            <person name="Graf A."/>
            <person name="Sauer M."/>
            <person name="Marx H."/>
            <person name="Mattanovich D."/>
        </authorList>
    </citation>
    <scope>NUCLEOTIDE SEQUENCE [LARGE SCALE GENOMIC DNA]</scope>
    <source>
        <strain evidence="13 14">CBS 10342</strain>
    </source>
</reference>
<keyword evidence="14" id="KW-1185">Reference proteome</keyword>
<keyword evidence="10" id="KW-0175">Coiled coil</keyword>
<sequence length="203" mass="22646">MDYARSILLDLESDIPKSGSHNKSRSPALSNHRAHIQKLNDRIQEIELRVRSVQKQEAENFRKSQSKQNAPEPLADVNASTESLRKRLAAGSSTEHKELSVESKVSLQKDIQDSLSSEILGMVSTLKNNAIAFAEKIAQDKDVVEGTSSALNKTAGTMNKVGSRLNDYRSTKAIGWWFYIWAIVFMVVAVSGSMIVVRLFPKW</sequence>
<evidence type="ECO:0000256" key="12">
    <source>
        <dbReference type="SAM" id="Phobius"/>
    </source>
</evidence>
<comment type="similarity">
    <text evidence="2">Belongs to the USE1 family.</text>
</comment>
<keyword evidence="7" id="KW-0653">Protein transport</keyword>
<dbReference type="AlphaFoldDB" id="A0A167FC81"/>
<dbReference type="InterPro" id="IPR019150">
    <property type="entry name" value="Vesicle_transport_protein_Use1"/>
</dbReference>
<comment type="subcellular location">
    <subcellularLocation>
        <location evidence="1">Endoplasmic reticulum membrane</location>
        <topology evidence="1">Single-pass type IV membrane protein</topology>
    </subcellularLocation>
</comment>
<feature type="region of interest" description="Disordered" evidence="11">
    <location>
        <begin position="57"/>
        <end position="95"/>
    </location>
</feature>
<dbReference type="EMBL" id="CP014503">
    <property type="protein sequence ID" value="ANB15105.1"/>
    <property type="molecule type" value="Genomic_DNA"/>
</dbReference>
<evidence type="ECO:0000256" key="2">
    <source>
        <dbReference type="ARBA" id="ARBA00007891"/>
    </source>
</evidence>
<dbReference type="KEGG" id="slb:AWJ20_2725"/>
<dbReference type="RefSeq" id="XP_018737582.1">
    <property type="nucleotide sequence ID" value="XM_018879690.1"/>
</dbReference>
<gene>
    <name evidence="13" type="primary">USE1</name>
    <name evidence="13" type="ORF">AWJ20_2725</name>
</gene>
<evidence type="ECO:0000256" key="11">
    <source>
        <dbReference type="SAM" id="MobiDB-lite"/>
    </source>
</evidence>
<keyword evidence="5" id="KW-0256">Endoplasmic reticulum</keyword>
<evidence type="ECO:0000256" key="1">
    <source>
        <dbReference type="ARBA" id="ARBA00004163"/>
    </source>
</evidence>
<keyword evidence="4 12" id="KW-0812">Transmembrane</keyword>
<evidence type="ECO:0000256" key="3">
    <source>
        <dbReference type="ARBA" id="ARBA00022448"/>
    </source>
</evidence>
<name>A0A167FC81_9ASCO</name>
<evidence type="ECO:0000313" key="14">
    <source>
        <dbReference type="Proteomes" id="UP000189580"/>
    </source>
</evidence>
<dbReference type="GO" id="GO:0006890">
    <property type="term" value="P:retrograde vesicle-mediated transport, Golgi to endoplasmic reticulum"/>
    <property type="evidence" value="ECO:0007669"/>
    <property type="project" value="TreeGrafter"/>
</dbReference>
<proteinExistence type="inferred from homology"/>
<keyword evidence="3" id="KW-0813">Transport</keyword>
<keyword evidence="9 12" id="KW-0472">Membrane</keyword>
<keyword evidence="6" id="KW-0931">ER-Golgi transport</keyword>
<dbReference type="Pfam" id="PF09753">
    <property type="entry name" value="Use1"/>
    <property type="match status" value="1"/>
</dbReference>
<feature type="coiled-coil region" evidence="10">
    <location>
        <begin position="29"/>
        <end position="56"/>
    </location>
</feature>
<dbReference type="GO" id="GO:0015031">
    <property type="term" value="P:protein transport"/>
    <property type="evidence" value="ECO:0007669"/>
    <property type="project" value="UniProtKB-KW"/>
</dbReference>
<dbReference type="GO" id="GO:0031201">
    <property type="term" value="C:SNARE complex"/>
    <property type="evidence" value="ECO:0007669"/>
    <property type="project" value="TreeGrafter"/>
</dbReference>
<evidence type="ECO:0000256" key="9">
    <source>
        <dbReference type="ARBA" id="ARBA00023136"/>
    </source>
</evidence>
<evidence type="ECO:0000256" key="8">
    <source>
        <dbReference type="ARBA" id="ARBA00022989"/>
    </source>
</evidence>
<evidence type="ECO:0000256" key="6">
    <source>
        <dbReference type="ARBA" id="ARBA00022892"/>
    </source>
</evidence>
<evidence type="ECO:0000256" key="7">
    <source>
        <dbReference type="ARBA" id="ARBA00022927"/>
    </source>
</evidence>
<evidence type="ECO:0000256" key="5">
    <source>
        <dbReference type="ARBA" id="ARBA00022824"/>
    </source>
</evidence>
<dbReference type="Proteomes" id="UP000189580">
    <property type="component" value="Chromosome b"/>
</dbReference>